<gene>
    <name evidence="1" type="ORF">SIM66_22015</name>
</gene>
<dbReference type="GeneID" id="56448302"/>
<organism evidence="1 2">
    <name type="scientific">Azospirillum brasilense</name>
    <dbReference type="NCBI Taxonomy" id="192"/>
    <lineage>
        <taxon>Bacteria</taxon>
        <taxon>Pseudomonadati</taxon>
        <taxon>Pseudomonadota</taxon>
        <taxon>Alphaproteobacteria</taxon>
        <taxon>Rhodospirillales</taxon>
        <taxon>Azospirillaceae</taxon>
        <taxon>Azospirillum</taxon>
    </lineage>
</organism>
<keyword evidence="2" id="KW-1185">Reference proteome</keyword>
<comment type="caution">
    <text evidence="1">The sequence shown here is derived from an EMBL/GenBank/DDBJ whole genome shotgun (WGS) entry which is preliminary data.</text>
</comment>
<reference evidence="1 2" key="1">
    <citation type="submission" date="2023-11" db="EMBL/GenBank/DDBJ databases">
        <title>MicrobeMod: A computational toolkit for identifying prokaryotic methylation and restriction-modification with nanopore sequencing.</title>
        <authorList>
            <person name="Crits-Christoph A."/>
            <person name="Kang S.C."/>
            <person name="Lee H."/>
            <person name="Ostrov N."/>
        </authorList>
    </citation>
    <scope>NUCLEOTIDE SEQUENCE [LARGE SCALE GENOMIC DNA]</scope>
    <source>
        <strain evidence="1 2">ATCC 29145</strain>
    </source>
</reference>
<dbReference type="Pfam" id="PF20131">
    <property type="entry name" value="MC3"/>
    <property type="match status" value="1"/>
</dbReference>
<evidence type="ECO:0000313" key="2">
    <source>
        <dbReference type="Proteomes" id="UP001277471"/>
    </source>
</evidence>
<dbReference type="InterPro" id="IPR045390">
    <property type="entry name" value="ABC-3C_MC3"/>
</dbReference>
<evidence type="ECO:0000313" key="1">
    <source>
        <dbReference type="EMBL" id="MDX5953856.1"/>
    </source>
</evidence>
<name>A0ABU4P992_AZOBR</name>
<dbReference type="Proteomes" id="UP001277471">
    <property type="component" value="Unassembled WGS sequence"/>
</dbReference>
<dbReference type="EMBL" id="JAWXYC010000004">
    <property type="protein sequence ID" value="MDX5953856.1"/>
    <property type="molecule type" value="Genomic_DNA"/>
</dbReference>
<accession>A0ABU4P992</accession>
<proteinExistence type="predicted"/>
<dbReference type="RefSeq" id="WP_137165092.1">
    <property type="nucleotide sequence ID" value="NZ_CP012914.1"/>
</dbReference>
<sequence>MLPWGDRPLEEASLFNPVFCALLLRATVKEHRAAAKTPLSFPLAFLVLPFALHEKTRLALPASARTMMTSWLVDHPELVAGFGERARRMADTTREAIQFGCHYSLLRIEGAGLDVGKRTVKPEPANLAENTEEARACYAAARLLGKWLASGGTVPTVMSLWGVSP</sequence>
<protein>
    <submittedName>
        <fullName evidence="1">Three component ABC system middle component</fullName>
    </submittedName>
</protein>